<feature type="region of interest" description="Disordered" evidence="1">
    <location>
        <begin position="1"/>
        <end position="24"/>
    </location>
</feature>
<protein>
    <submittedName>
        <fullName evidence="2">Uncharacterized protein</fullName>
    </submittedName>
</protein>
<sequence length="104" mass="11900">MAMKPHSKSPISSAKSHVGMLFKDTSPGPHESELRFRLIHFWEARNSAKEGPVFVSLFHTNITQAINHIKKWRPYPRNPPARLRWLNFSTMSTLASRNRSCVSG</sequence>
<dbReference type="EMBL" id="QGKV02000832">
    <property type="protein sequence ID" value="KAF3550976.1"/>
    <property type="molecule type" value="Genomic_DNA"/>
</dbReference>
<keyword evidence="3" id="KW-1185">Reference proteome</keyword>
<evidence type="ECO:0000256" key="1">
    <source>
        <dbReference type="SAM" id="MobiDB-lite"/>
    </source>
</evidence>
<gene>
    <name evidence="2" type="ORF">DY000_02005385</name>
</gene>
<evidence type="ECO:0000313" key="3">
    <source>
        <dbReference type="Proteomes" id="UP000266723"/>
    </source>
</evidence>
<organism evidence="2 3">
    <name type="scientific">Brassica cretica</name>
    <name type="common">Mustard</name>
    <dbReference type="NCBI Taxonomy" id="69181"/>
    <lineage>
        <taxon>Eukaryota</taxon>
        <taxon>Viridiplantae</taxon>
        <taxon>Streptophyta</taxon>
        <taxon>Embryophyta</taxon>
        <taxon>Tracheophyta</taxon>
        <taxon>Spermatophyta</taxon>
        <taxon>Magnoliopsida</taxon>
        <taxon>eudicotyledons</taxon>
        <taxon>Gunneridae</taxon>
        <taxon>Pentapetalae</taxon>
        <taxon>rosids</taxon>
        <taxon>malvids</taxon>
        <taxon>Brassicales</taxon>
        <taxon>Brassicaceae</taxon>
        <taxon>Brassiceae</taxon>
        <taxon>Brassica</taxon>
    </lineage>
</organism>
<proteinExistence type="predicted"/>
<accession>A0ABQ7CH07</accession>
<reference evidence="2 3" key="1">
    <citation type="journal article" date="2020" name="BMC Genomics">
        <title>Intraspecific diversification of the crop wild relative Brassica cretica Lam. using demographic model selection.</title>
        <authorList>
            <person name="Kioukis A."/>
            <person name="Michalopoulou V.A."/>
            <person name="Briers L."/>
            <person name="Pirintsos S."/>
            <person name="Studholme D.J."/>
            <person name="Pavlidis P."/>
            <person name="Sarris P.F."/>
        </authorList>
    </citation>
    <scope>NUCLEOTIDE SEQUENCE [LARGE SCALE GENOMIC DNA]</scope>
    <source>
        <strain evidence="3">cv. PFS-1207/04</strain>
    </source>
</reference>
<evidence type="ECO:0000313" key="2">
    <source>
        <dbReference type="EMBL" id="KAF3550976.1"/>
    </source>
</evidence>
<dbReference type="Proteomes" id="UP000266723">
    <property type="component" value="Unassembled WGS sequence"/>
</dbReference>
<comment type="caution">
    <text evidence="2">The sequence shown here is derived from an EMBL/GenBank/DDBJ whole genome shotgun (WGS) entry which is preliminary data.</text>
</comment>
<name>A0ABQ7CH07_BRACR</name>